<reference evidence="2 3" key="1">
    <citation type="submission" date="2017-08" db="EMBL/GenBank/DDBJ databases">
        <title>Complete genome of Colwellia sp. NB097-1, a psychrophile bacterium ioslated from Bering Sea.</title>
        <authorList>
            <person name="Chen X."/>
        </authorList>
    </citation>
    <scope>NUCLEOTIDE SEQUENCE [LARGE SCALE GENOMIC DNA]</scope>
    <source>
        <strain evidence="2 3">NB097-1</strain>
    </source>
</reference>
<feature type="transmembrane region" description="Helical" evidence="1">
    <location>
        <begin position="5"/>
        <end position="22"/>
    </location>
</feature>
<organism evidence="2 3">
    <name type="scientific">Cognaticolwellia beringensis</name>
    <dbReference type="NCBI Taxonomy" id="1967665"/>
    <lineage>
        <taxon>Bacteria</taxon>
        <taxon>Pseudomonadati</taxon>
        <taxon>Pseudomonadota</taxon>
        <taxon>Gammaproteobacteria</taxon>
        <taxon>Alteromonadales</taxon>
        <taxon>Colwelliaceae</taxon>
        <taxon>Cognaticolwellia</taxon>
    </lineage>
</organism>
<keyword evidence="3" id="KW-1185">Reference proteome</keyword>
<sequence length="137" mass="15833">MHRAIFYLLFYVGFGYITLTIIVGFKLWFGLLIALVFVLFIFLFRQLPVPVINKWLKLLTPSEDKNATSFVLSDTGECQFTGQAALQISANSQINLWGYWLVFTPKNFAITKHFIFKDSLSSEDQARLARSIMRVQR</sequence>
<gene>
    <name evidence="2" type="ORF">B5D82_11935</name>
</gene>
<dbReference type="Proteomes" id="UP000202259">
    <property type="component" value="Chromosome"/>
</dbReference>
<keyword evidence="1" id="KW-0812">Transmembrane</keyword>
<feature type="transmembrane region" description="Helical" evidence="1">
    <location>
        <begin position="28"/>
        <end position="47"/>
    </location>
</feature>
<proteinExistence type="predicted"/>
<dbReference type="KEGG" id="cber:B5D82_11935"/>
<dbReference type="AlphaFoldDB" id="A0A222G936"/>
<keyword evidence="1" id="KW-0472">Membrane</keyword>
<evidence type="ECO:0000313" key="3">
    <source>
        <dbReference type="Proteomes" id="UP000202259"/>
    </source>
</evidence>
<protein>
    <submittedName>
        <fullName evidence="2">Uncharacterized protein</fullName>
    </submittedName>
</protein>
<evidence type="ECO:0000256" key="1">
    <source>
        <dbReference type="SAM" id="Phobius"/>
    </source>
</evidence>
<dbReference type="EMBL" id="CP020465">
    <property type="protein sequence ID" value="ASP48415.1"/>
    <property type="molecule type" value="Genomic_DNA"/>
</dbReference>
<evidence type="ECO:0000313" key="2">
    <source>
        <dbReference type="EMBL" id="ASP48415.1"/>
    </source>
</evidence>
<keyword evidence="1" id="KW-1133">Transmembrane helix</keyword>
<accession>A0A222G936</accession>
<name>A0A222G936_9GAMM</name>